<feature type="compositionally biased region" description="Polar residues" evidence="1">
    <location>
        <begin position="7"/>
        <end position="20"/>
    </location>
</feature>
<evidence type="ECO:0000313" key="2">
    <source>
        <dbReference type="EMBL" id="SZX69478.1"/>
    </source>
</evidence>
<name>A0A383VVG0_TETOB</name>
<proteinExistence type="predicted"/>
<organism evidence="2 3">
    <name type="scientific">Tetradesmus obliquus</name>
    <name type="common">Green alga</name>
    <name type="synonym">Acutodesmus obliquus</name>
    <dbReference type="NCBI Taxonomy" id="3088"/>
    <lineage>
        <taxon>Eukaryota</taxon>
        <taxon>Viridiplantae</taxon>
        <taxon>Chlorophyta</taxon>
        <taxon>core chlorophytes</taxon>
        <taxon>Chlorophyceae</taxon>
        <taxon>CS clade</taxon>
        <taxon>Sphaeropleales</taxon>
        <taxon>Scenedesmaceae</taxon>
        <taxon>Tetradesmus</taxon>
    </lineage>
</organism>
<accession>A0A383VVG0</accession>
<sequence length="126" mass="13855">MLPSKAGCSSISLHPSQQPFSAAASEPGATLQHPIGSSSSSSSRPKRTALLLVSDQRSRLQLHLRSYAVQLATLWHYAAAQNYGLEVYTHDEPLPENVTGHFVKIKGVQHMFELGYDHVLGLDWDM</sequence>
<dbReference type="Proteomes" id="UP000256970">
    <property type="component" value="Unassembled WGS sequence"/>
</dbReference>
<feature type="region of interest" description="Disordered" evidence="1">
    <location>
        <begin position="1"/>
        <end position="46"/>
    </location>
</feature>
<dbReference type="EMBL" id="FNXT01000931">
    <property type="protein sequence ID" value="SZX69478.1"/>
    <property type="molecule type" value="Genomic_DNA"/>
</dbReference>
<protein>
    <submittedName>
        <fullName evidence="2">Uncharacterized protein</fullName>
    </submittedName>
</protein>
<dbReference type="AlphaFoldDB" id="A0A383VVG0"/>
<keyword evidence="3" id="KW-1185">Reference proteome</keyword>
<gene>
    <name evidence="2" type="ORF">BQ4739_LOCUS9748</name>
</gene>
<evidence type="ECO:0000313" key="3">
    <source>
        <dbReference type="Proteomes" id="UP000256970"/>
    </source>
</evidence>
<reference evidence="2 3" key="1">
    <citation type="submission" date="2016-10" db="EMBL/GenBank/DDBJ databases">
        <authorList>
            <person name="Cai Z."/>
        </authorList>
    </citation>
    <scope>NUCLEOTIDE SEQUENCE [LARGE SCALE GENOMIC DNA]</scope>
</reference>
<evidence type="ECO:0000256" key="1">
    <source>
        <dbReference type="SAM" id="MobiDB-lite"/>
    </source>
</evidence>